<feature type="transmembrane region" description="Helical" evidence="8">
    <location>
        <begin position="45"/>
        <end position="63"/>
    </location>
</feature>
<dbReference type="GO" id="GO:0005886">
    <property type="term" value="C:plasma membrane"/>
    <property type="evidence" value="ECO:0007669"/>
    <property type="project" value="UniProtKB-SubCell"/>
</dbReference>
<dbReference type="NCBIfam" id="TIGR00688">
    <property type="entry name" value="rarD"/>
    <property type="match status" value="1"/>
</dbReference>
<organism evidence="10 11">
    <name type="scientific">Gordonia asplenii</name>
    <dbReference type="NCBI Taxonomy" id="2725283"/>
    <lineage>
        <taxon>Bacteria</taxon>
        <taxon>Bacillati</taxon>
        <taxon>Actinomycetota</taxon>
        <taxon>Actinomycetes</taxon>
        <taxon>Mycobacteriales</taxon>
        <taxon>Gordoniaceae</taxon>
        <taxon>Gordonia</taxon>
    </lineage>
</organism>
<evidence type="ECO:0000256" key="8">
    <source>
        <dbReference type="SAM" id="Phobius"/>
    </source>
</evidence>
<dbReference type="Proteomes" id="UP000550729">
    <property type="component" value="Unassembled WGS sequence"/>
</dbReference>
<comment type="similarity">
    <text evidence="2">Belongs to the EamA transporter family.</text>
</comment>
<feature type="transmembrane region" description="Helical" evidence="8">
    <location>
        <begin position="132"/>
        <end position="149"/>
    </location>
</feature>
<dbReference type="PANTHER" id="PTHR32322:SF2">
    <property type="entry name" value="EAMA DOMAIN-CONTAINING PROTEIN"/>
    <property type="match status" value="1"/>
</dbReference>
<evidence type="ECO:0000256" key="6">
    <source>
        <dbReference type="ARBA" id="ARBA00022989"/>
    </source>
</evidence>
<feature type="transmembrane region" description="Helical" evidence="8">
    <location>
        <begin position="155"/>
        <end position="171"/>
    </location>
</feature>
<dbReference type="RefSeq" id="WP_170192369.1">
    <property type="nucleotide sequence ID" value="NZ_JABBNB010000001.1"/>
</dbReference>
<comment type="subcellular location">
    <subcellularLocation>
        <location evidence="1">Cell membrane</location>
        <topology evidence="1">Multi-pass membrane protein</topology>
    </subcellularLocation>
</comment>
<dbReference type="InterPro" id="IPR037185">
    <property type="entry name" value="EmrE-like"/>
</dbReference>
<dbReference type="SUPFAM" id="SSF103481">
    <property type="entry name" value="Multidrug resistance efflux transporter EmrE"/>
    <property type="match status" value="2"/>
</dbReference>
<keyword evidence="3" id="KW-0813">Transport</keyword>
<gene>
    <name evidence="10" type="primary">rarD</name>
    <name evidence="10" type="ORF">HH308_01500</name>
</gene>
<dbReference type="InterPro" id="IPR004626">
    <property type="entry name" value="RarD"/>
</dbReference>
<dbReference type="InterPro" id="IPR050638">
    <property type="entry name" value="AA-Vitamin_Transporters"/>
</dbReference>
<evidence type="ECO:0000313" key="11">
    <source>
        <dbReference type="Proteomes" id="UP000550729"/>
    </source>
</evidence>
<evidence type="ECO:0000313" key="10">
    <source>
        <dbReference type="EMBL" id="NMN99887.1"/>
    </source>
</evidence>
<feature type="transmembrane region" description="Helical" evidence="8">
    <location>
        <begin position="243"/>
        <end position="265"/>
    </location>
</feature>
<evidence type="ECO:0000256" key="5">
    <source>
        <dbReference type="ARBA" id="ARBA00022692"/>
    </source>
</evidence>
<feature type="transmembrane region" description="Helical" evidence="8">
    <location>
        <begin position="213"/>
        <end position="236"/>
    </location>
</feature>
<evidence type="ECO:0000256" key="7">
    <source>
        <dbReference type="ARBA" id="ARBA00023136"/>
    </source>
</evidence>
<proteinExistence type="inferred from homology"/>
<dbReference type="PANTHER" id="PTHR32322">
    <property type="entry name" value="INNER MEMBRANE TRANSPORTER"/>
    <property type="match status" value="1"/>
</dbReference>
<keyword evidence="11" id="KW-1185">Reference proteome</keyword>
<feature type="transmembrane region" description="Helical" evidence="8">
    <location>
        <begin position="12"/>
        <end position="33"/>
    </location>
</feature>
<evidence type="ECO:0000256" key="4">
    <source>
        <dbReference type="ARBA" id="ARBA00022475"/>
    </source>
</evidence>
<comment type="caution">
    <text evidence="10">The sequence shown here is derived from an EMBL/GenBank/DDBJ whole genome shotgun (WGS) entry which is preliminary data.</text>
</comment>
<feature type="transmembrane region" description="Helical" evidence="8">
    <location>
        <begin position="183"/>
        <end position="207"/>
    </location>
</feature>
<feature type="transmembrane region" description="Helical" evidence="8">
    <location>
        <begin position="271"/>
        <end position="289"/>
    </location>
</feature>
<evidence type="ECO:0000256" key="1">
    <source>
        <dbReference type="ARBA" id="ARBA00004651"/>
    </source>
</evidence>
<keyword evidence="6 8" id="KW-1133">Transmembrane helix</keyword>
<feature type="domain" description="EamA" evidence="9">
    <location>
        <begin position="15"/>
        <end position="148"/>
    </location>
</feature>
<feature type="transmembrane region" description="Helical" evidence="8">
    <location>
        <begin position="75"/>
        <end position="96"/>
    </location>
</feature>
<keyword evidence="5 8" id="KW-0812">Transmembrane</keyword>
<accession>A0A848KWP8</accession>
<keyword evidence="4" id="KW-1003">Cell membrane</keyword>
<dbReference type="Pfam" id="PF00892">
    <property type="entry name" value="EamA"/>
    <property type="match status" value="2"/>
</dbReference>
<dbReference type="InterPro" id="IPR000620">
    <property type="entry name" value="EamA_dom"/>
</dbReference>
<dbReference type="AlphaFoldDB" id="A0A848KWP8"/>
<feature type="transmembrane region" description="Helical" evidence="8">
    <location>
        <begin position="108"/>
        <end position="125"/>
    </location>
</feature>
<evidence type="ECO:0000259" key="9">
    <source>
        <dbReference type="Pfam" id="PF00892"/>
    </source>
</evidence>
<name>A0A848KWP8_9ACTN</name>
<protein>
    <submittedName>
        <fullName evidence="10">EamA family transporter RarD</fullName>
    </submittedName>
</protein>
<feature type="domain" description="EamA" evidence="9">
    <location>
        <begin position="157"/>
        <end position="287"/>
    </location>
</feature>
<dbReference type="EMBL" id="JABBNB010000001">
    <property type="protein sequence ID" value="NMN99887.1"/>
    <property type="molecule type" value="Genomic_DNA"/>
</dbReference>
<evidence type="ECO:0000256" key="2">
    <source>
        <dbReference type="ARBA" id="ARBA00007362"/>
    </source>
</evidence>
<sequence length="304" mass="32578">MSVDDYSNHRSDPGGLAAGIGAYVVWGCFPLFFTLLDRSGAVEVLAHRVVWTFVAMFVVLVVTRRVRSLLVISPRSWLIVASATALICLNWGTYIYAVNSGQVVECALGYFINPLVSVVFGVILFGERLRPLQVVALIVAAAAVVVITVDYGHPPVIALVLAFSFGLYGVLKKIVPLDPRTSLTAEGVVAAPFALGYLIVLTVHGASTFTQFGIGYAVLLAVAGPLTAVPLLLFGVAAQRIPLSILGILQYLTPTMQMLIGLFVLGESMTPVRWVGFGLIWVALVIFTAGSRVSRENDKVDVDK</sequence>
<evidence type="ECO:0000256" key="3">
    <source>
        <dbReference type="ARBA" id="ARBA00022448"/>
    </source>
</evidence>
<keyword evidence="7 8" id="KW-0472">Membrane</keyword>
<reference evidence="10 11" key="1">
    <citation type="submission" date="2020-04" db="EMBL/GenBank/DDBJ databases">
        <title>Gordonia sp. nov. TBRC 11910.</title>
        <authorList>
            <person name="Suriyachadkun C."/>
        </authorList>
    </citation>
    <scope>NUCLEOTIDE SEQUENCE [LARGE SCALE GENOMIC DNA]</scope>
    <source>
        <strain evidence="10 11">TBRC 11910</strain>
    </source>
</reference>